<reference evidence="4 5" key="1">
    <citation type="journal article" date="2006" name="Nature">
        <title>Insights from the genome of the biotrophic fungal plant pathogen Ustilago maydis.</title>
        <authorList>
            <person name="Kamper J."/>
            <person name="Kahmann R."/>
            <person name="Bolker M."/>
            <person name="Ma L.J."/>
            <person name="Brefort T."/>
            <person name="Saville B.J."/>
            <person name="Banuett F."/>
            <person name="Kronstad J.W."/>
            <person name="Gold S.E."/>
            <person name="Muller O."/>
            <person name="Perlin M.H."/>
            <person name="Wosten H.A."/>
            <person name="de Vries R."/>
            <person name="Ruiz-Herrera J."/>
            <person name="Reynaga-Pena C.G."/>
            <person name="Snetselaar K."/>
            <person name="McCann M."/>
            <person name="Perez-Martin J."/>
            <person name="Feldbrugge M."/>
            <person name="Basse C.W."/>
            <person name="Steinberg G."/>
            <person name="Ibeas J.I."/>
            <person name="Holloman W."/>
            <person name="Guzman P."/>
            <person name="Farman M."/>
            <person name="Stajich J.E."/>
            <person name="Sentandreu R."/>
            <person name="Gonzalez-Prieto J.M."/>
            <person name="Kennell J.C."/>
            <person name="Molina L."/>
            <person name="Schirawski J."/>
            <person name="Mendoza-Mendoza A."/>
            <person name="Greilinger D."/>
            <person name="Munch K."/>
            <person name="Rossel N."/>
            <person name="Scherer M."/>
            <person name="Vranes M."/>
            <person name="Ladendorf O."/>
            <person name="Vincon V."/>
            <person name="Fuchs U."/>
            <person name="Sandrock B."/>
            <person name="Meng S."/>
            <person name="Ho E.C."/>
            <person name="Cahill M.J."/>
            <person name="Boyce K.J."/>
            <person name="Klose J."/>
            <person name="Klosterman S.J."/>
            <person name="Deelstra H.J."/>
            <person name="Ortiz-Castellanos L."/>
            <person name="Li W."/>
            <person name="Sanchez-Alonso P."/>
            <person name="Schreier P.H."/>
            <person name="Hauser-Hahn I."/>
            <person name="Vaupel M."/>
            <person name="Koopmann E."/>
            <person name="Friedrich G."/>
            <person name="Voss H."/>
            <person name="Schluter T."/>
            <person name="Margolis J."/>
            <person name="Platt D."/>
            <person name="Swimmer C."/>
            <person name="Gnirke A."/>
            <person name="Chen F."/>
            <person name="Vysotskaia V."/>
            <person name="Mannhaupt G."/>
            <person name="Guldener U."/>
            <person name="Munsterkotter M."/>
            <person name="Haase D."/>
            <person name="Oesterheld M."/>
            <person name="Mewes H.W."/>
            <person name="Mauceli E.W."/>
            <person name="DeCaprio D."/>
            <person name="Wade C.M."/>
            <person name="Butler J."/>
            <person name="Young S."/>
            <person name="Jaffe D.B."/>
            <person name="Calvo S."/>
            <person name="Nusbaum C."/>
            <person name="Galagan J."/>
            <person name="Birren B.W."/>
        </authorList>
    </citation>
    <scope>NUCLEOTIDE SEQUENCE [LARGE SCALE GENOMIC DNA]</scope>
    <source>
        <strain evidence="5">DSM 14603 / FGSC 9021 / UM521</strain>
    </source>
</reference>
<dbReference type="AlphaFoldDB" id="A0A0D1C774"/>
<feature type="region of interest" description="Disordered" evidence="1">
    <location>
        <begin position="24"/>
        <end position="218"/>
    </location>
</feature>
<sequence>MAMRLALCLWTGLGLVSASLCGSSSCPMRPRESGRNGVDPHADAANSASDVSSFKRKTVTDKQHNGTGQLAADFGGDQDTRWASNSDSQQSQSHVDSIPAATLSEPSSISSSDSNSSSTSSIKTSDGTDATSAIPISPSTNDDSPATSGSGPPSSSSSISIPSPSTSNTTLSSSATLPNIDFGSTSNDATSNPTNSTLPPTRASTQSPESSGSSSRTKAIVAGTTVPVGIIALGLVALIILRKRRQRSRMLQARAMFTDKHDEIDESAMSATERSVRAVLAVEPIPTDGRSARASDDSHASRSTAHLQSEQARAETRQASNQITSLVKARDPASSKPTRAKSKRKPVPALLDPLDQPIPSTTIVERYNKPTTQ</sequence>
<evidence type="ECO:0000256" key="3">
    <source>
        <dbReference type="SAM" id="SignalP"/>
    </source>
</evidence>
<feature type="compositionally biased region" description="Basic and acidic residues" evidence="1">
    <location>
        <begin position="290"/>
        <end position="300"/>
    </location>
</feature>
<dbReference type="eggNOG" id="ENOG502TIR7">
    <property type="taxonomic scope" value="Eukaryota"/>
</dbReference>
<feature type="compositionally biased region" description="Low complexity" evidence="1">
    <location>
        <begin position="144"/>
        <end position="179"/>
    </location>
</feature>
<feature type="compositionally biased region" description="Low complexity" evidence="1">
    <location>
        <begin position="190"/>
        <end position="215"/>
    </location>
</feature>
<feature type="compositionally biased region" description="Low complexity" evidence="1">
    <location>
        <begin position="43"/>
        <end position="52"/>
    </location>
</feature>
<dbReference type="PROSITE" id="PS51257">
    <property type="entry name" value="PROKAR_LIPOPROTEIN"/>
    <property type="match status" value="1"/>
</dbReference>
<feature type="transmembrane region" description="Helical" evidence="2">
    <location>
        <begin position="219"/>
        <end position="241"/>
    </location>
</feature>
<feature type="region of interest" description="Disordered" evidence="1">
    <location>
        <begin position="284"/>
        <end position="373"/>
    </location>
</feature>
<feature type="chain" id="PRO_5002227986" description="Mid2 domain-containing protein" evidence="3">
    <location>
        <begin position="19"/>
        <end position="373"/>
    </location>
</feature>
<feature type="signal peptide" evidence="3">
    <location>
        <begin position="1"/>
        <end position="18"/>
    </location>
</feature>
<dbReference type="VEuPathDB" id="FungiDB:UMAG_11729"/>
<dbReference type="RefSeq" id="XP_011389240.1">
    <property type="nucleotide sequence ID" value="XM_011390938.1"/>
</dbReference>
<protein>
    <recommendedName>
        <fullName evidence="6">Mid2 domain-containing protein</fullName>
    </recommendedName>
</protein>
<name>A0A0D1C774_MYCMD</name>
<evidence type="ECO:0000313" key="4">
    <source>
        <dbReference type="EMBL" id="KIS69407.1"/>
    </source>
</evidence>
<feature type="compositionally biased region" description="Polar residues" evidence="1">
    <location>
        <begin position="304"/>
        <end position="325"/>
    </location>
</feature>
<gene>
    <name evidence="4" type="ORF">UMAG_11729</name>
</gene>
<dbReference type="EMBL" id="CM003145">
    <property type="protein sequence ID" value="KIS69407.1"/>
    <property type="molecule type" value="Genomic_DNA"/>
</dbReference>
<evidence type="ECO:0000256" key="1">
    <source>
        <dbReference type="SAM" id="MobiDB-lite"/>
    </source>
</evidence>
<dbReference type="KEGG" id="uma:UMAG_11729"/>
<feature type="compositionally biased region" description="Basic and acidic residues" evidence="1">
    <location>
        <begin position="29"/>
        <end position="42"/>
    </location>
</feature>
<evidence type="ECO:0008006" key="6">
    <source>
        <dbReference type="Google" id="ProtNLM"/>
    </source>
</evidence>
<keyword evidence="2" id="KW-0812">Transmembrane</keyword>
<evidence type="ECO:0000256" key="2">
    <source>
        <dbReference type="SAM" id="Phobius"/>
    </source>
</evidence>
<dbReference type="Proteomes" id="UP000000561">
    <property type="component" value="Chromosome 6"/>
</dbReference>
<feature type="compositionally biased region" description="Low complexity" evidence="1">
    <location>
        <begin position="84"/>
        <end position="93"/>
    </location>
</feature>
<keyword evidence="2" id="KW-1133">Transmembrane helix</keyword>
<accession>A0A0D1C774</accession>
<feature type="compositionally biased region" description="Low complexity" evidence="1">
    <location>
        <begin position="107"/>
        <end position="125"/>
    </location>
</feature>
<feature type="compositionally biased region" description="Polar residues" evidence="1">
    <location>
        <begin position="358"/>
        <end position="373"/>
    </location>
</feature>
<keyword evidence="3" id="KW-0732">Signal</keyword>
<dbReference type="InParanoid" id="A0A0D1C774"/>
<keyword evidence="2" id="KW-0472">Membrane</keyword>
<evidence type="ECO:0000313" key="5">
    <source>
        <dbReference type="Proteomes" id="UP000000561"/>
    </source>
</evidence>
<organism evidence="4 5">
    <name type="scientific">Mycosarcoma maydis</name>
    <name type="common">Corn smut fungus</name>
    <name type="synonym">Ustilago maydis</name>
    <dbReference type="NCBI Taxonomy" id="5270"/>
    <lineage>
        <taxon>Eukaryota</taxon>
        <taxon>Fungi</taxon>
        <taxon>Dikarya</taxon>
        <taxon>Basidiomycota</taxon>
        <taxon>Ustilaginomycotina</taxon>
        <taxon>Ustilaginomycetes</taxon>
        <taxon>Ustilaginales</taxon>
        <taxon>Ustilaginaceae</taxon>
        <taxon>Mycosarcoma</taxon>
    </lineage>
</organism>
<dbReference type="GeneID" id="23567581"/>
<keyword evidence="5" id="KW-1185">Reference proteome</keyword>
<proteinExistence type="predicted"/>